<protein>
    <submittedName>
        <fullName evidence="1">Uncharacterized protein</fullName>
    </submittedName>
</protein>
<accession>A0A1X7V8Q0</accession>
<name>A0A1X7V8Q0_AMPQE</name>
<dbReference type="InParanoid" id="A0A1X7V8Q0"/>
<dbReference type="EnsemblMetazoa" id="Aqu2.1.36670_001">
    <property type="protein sequence ID" value="Aqu2.1.36670_001"/>
    <property type="gene ID" value="Aqu2.1.36670"/>
</dbReference>
<sequence>MHKTKMEVTEDFCCLHQKDKKKKVKSSKRGHRFSLKKMKIACANNQKSNNGISRWIISAIKLGTVNSSPTIICFKSSLRNRCPVDKWSHDGKHARLIKVESNGIYSRLNFAL</sequence>
<organism evidence="1">
    <name type="scientific">Amphimedon queenslandica</name>
    <name type="common">Sponge</name>
    <dbReference type="NCBI Taxonomy" id="400682"/>
    <lineage>
        <taxon>Eukaryota</taxon>
        <taxon>Metazoa</taxon>
        <taxon>Porifera</taxon>
        <taxon>Demospongiae</taxon>
        <taxon>Heteroscleromorpha</taxon>
        <taxon>Haplosclerida</taxon>
        <taxon>Niphatidae</taxon>
        <taxon>Amphimedon</taxon>
    </lineage>
</organism>
<dbReference type="AlphaFoldDB" id="A0A1X7V8Q0"/>
<evidence type="ECO:0000313" key="1">
    <source>
        <dbReference type="EnsemblMetazoa" id="Aqu2.1.36670_001"/>
    </source>
</evidence>
<proteinExistence type="predicted"/>
<reference evidence="1" key="1">
    <citation type="submission" date="2017-05" db="UniProtKB">
        <authorList>
            <consortium name="EnsemblMetazoa"/>
        </authorList>
    </citation>
    <scope>IDENTIFICATION</scope>
</reference>